<dbReference type="GO" id="GO:0030151">
    <property type="term" value="F:molybdenum ion binding"/>
    <property type="evidence" value="ECO:0007669"/>
    <property type="project" value="InterPro"/>
</dbReference>
<dbReference type="GO" id="GO:0030170">
    <property type="term" value="F:pyridoxal phosphate binding"/>
    <property type="evidence" value="ECO:0007669"/>
    <property type="project" value="InterPro"/>
</dbReference>
<dbReference type="EMBL" id="CP029193">
    <property type="protein sequence ID" value="QES28908.1"/>
    <property type="molecule type" value="Genomic_DNA"/>
</dbReference>
<dbReference type="Pfam" id="PF03473">
    <property type="entry name" value="MOSC"/>
    <property type="match status" value="1"/>
</dbReference>
<dbReference type="SUPFAM" id="SSF50800">
    <property type="entry name" value="PK beta-barrel domain-like"/>
    <property type="match status" value="1"/>
</dbReference>
<accession>A0A5P2BGQ6</accession>
<dbReference type="GO" id="GO:0003824">
    <property type="term" value="F:catalytic activity"/>
    <property type="evidence" value="ECO:0007669"/>
    <property type="project" value="InterPro"/>
</dbReference>
<feature type="domain" description="MOSC" evidence="1">
    <location>
        <begin position="29"/>
        <end position="172"/>
    </location>
</feature>
<dbReference type="PROSITE" id="PS51340">
    <property type="entry name" value="MOSC"/>
    <property type="match status" value="1"/>
</dbReference>
<reference evidence="2 3" key="1">
    <citation type="submission" date="2018-05" db="EMBL/GenBank/DDBJ databases">
        <title>Streptomyces venezuelae.</title>
        <authorList>
            <person name="Kim W."/>
            <person name="Lee N."/>
            <person name="Cho B.-K."/>
        </authorList>
    </citation>
    <scope>NUCLEOTIDE SEQUENCE [LARGE SCALE GENOMIC DNA]</scope>
    <source>
        <strain evidence="2 3">ATCC 14583</strain>
    </source>
</reference>
<organism evidence="2 3">
    <name type="scientific">Streptomyces venezuelae</name>
    <dbReference type="NCBI Taxonomy" id="54571"/>
    <lineage>
        <taxon>Bacteria</taxon>
        <taxon>Bacillati</taxon>
        <taxon>Actinomycetota</taxon>
        <taxon>Actinomycetes</taxon>
        <taxon>Kitasatosporales</taxon>
        <taxon>Streptomycetaceae</taxon>
        <taxon>Streptomyces</taxon>
    </lineage>
</organism>
<protein>
    <submittedName>
        <fullName evidence="2">MOSC domain-containing protein</fullName>
    </submittedName>
</protein>
<proteinExistence type="predicted"/>
<dbReference type="InterPro" id="IPR052353">
    <property type="entry name" value="Benzoxazolinone_Detox_Enz"/>
</dbReference>
<dbReference type="Gene3D" id="2.40.33.20">
    <property type="entry name" value="PK beta-barrel domain-like"/>
    <property type="match status" value="1"/>
</dbReference>
<name>A0A5P2BGQ6_STRVZ</name>
<dbReference type="RefSeq" id="WP_150171151.1">
    <property type="nucleotide sequence ID" value="NZ_CP029193.1"/>
</dbReference>
<gene>
    <name evidence="2" type="ORF">DEJ47_22925</name>
</gene>
<dbReference type="InterPro" id="IPR011037">
    <property type="entry name" value="Pyrv_Knase-like_insert_dom_sf"/>
</dbReference>
<dbReference type="Proteomes" id="UP000323046">
    <property type="component" value="Chromosome"/>
</dbReference>
<dbReference type="OrthoDB" id="9786134at2"/>
<evidence type="ECO:0000313" key="2">
    <source>
        <dbReference type="EMBL" id="QES28908.1"/>
    </source>
</evidence>
<dbReference type="PANTHER" id="PTHR30212:SF2">
    <property type="entry name" value="PROTEIN YIIM"/>
    <property type="match status" value="1"/>
</dbReference>
<sequence length="229" mass="24415">MELLSVNVGRRKDVAYTASPTGSTGIDKRPVPGPVRVAAPGPKGVGGSGVAGDEIGDLRHHGGDDQAVYAYAREDLDAWQRTLGRSLPDGSFGENLTTSGVDVNGALIGERWRIGADLVLEVTSGRIPCRTFQGHLDEKGWVKRFTDEGACGAYLRVVEPGEIRAGDPIEIVHRPAHGVTVALEFRAVTREKNLLPELLAAGDALHPGTAKRARQYVAQRGDAVVTRSH</sequence>
<keyword evidence="3" id="KW-1185">Reference proteome</keyword>
<evidence type="ECO:0000313" key="3">
    <source>
        <dbReference type="Proteomes" id="UP000323046"/>
    </source>
</evidence>
<evidence type="ECO:0000259" key="1">
    <source>
        <dbReference type="PROSITE" id="PS51340"/>
    </source>
</evidence>
<dbReference type="AlphaFoldDB" id="A0A5P2BGQ6"/>
<dbReference type="InterPro" id="IPR005302">
    <property type="entry name" value="MoCF_Sase_C"/>
</dbReference>
<dbReference type="PANTHER" id="PTHR30212">
    <property type="entry name" value="PROTEIN YIIM"/>
    <property type="match status" value="1"/>
</dbReference>